<dbReference type="PROSITE" id="PS00463">
    <property type="entry name" value="ZN2_CY6_FUNGAL_1"/>
    <property type="match status" value="1"/>
</dbReference>
<feature type="region of interest" description="Disordered" evidence="1">
    <location>
        <begin position="676"/>
        <end position="714"/>
    </location>
</feature>
<feature type="region of interest" description="Disordered" evidence="1">
    <location>
        <begin position="111"/>
        <end position="161"/>
    </location>
</feature>
<feature type="region of interest" description="Disordered" evidence="1">
    <location>
        <begin position="1"/>
        <end position="22"/>
    </location>
</feature>
<feature type="compositionally biased region" description="Polar residues" evidence="1">
    <location>
        <begin position="705"/>
        <end position="714"/>
    </location>
</feature>
<evidence type="ECO:0000259" key="2">
    <source>
        <dbReference type="PROSITE" id="PS50048"/>
    </source>
</evidence>
<comment type="caution">
    <text evidence="3">The sequence shown here is derived from an EMBL/GenBank/DDBJ whole genome shotgun (WGS) entry which is preliminary data.</text>
</comment>
<dbReference type="EMBL" id="PYSW02000038">
    <property type="protein sequence ID" value="KAG2377352.1"/>
    <property type="molecule type" value="Genomic_DNA"/>
</dbReference>
<dbReference type="Gene3D" id="4.10.240.10">
    <property type="entry name" value="Zn(2)-C6 fungal-type DNA-binding domain"/>
    <property type="match status" value="1"/>
</dbReference>
<dbReference type="RefSeq" id="XP_044544614.1">
    <property type="nucleotide sequence ID" value="XM_044699431.1"/>
</dbReference>
<gene>
    <name evidence="3" type="ORF">C9374_009263</name>
</gene>
<dbReference type="Proteomes" id="UP000816034">
    <property type="component" value="Unassembled WGS sequence"/>
</dbReference>
<dbReference type="InterPro" id="IPR036864">
    <property type="entry name" value="Zn2-C6_fun-type_DNA-bd_sf"/>
</dbReference>
<dbReference type="InterPro" id="IPR001138">
    <property type="entry name" value="Zn2Cys6_DnaBD"/>
</dbReference>
<feature type="compositionally biased region" description="Basic and acidic residues" evidence="1">
    <location>
        <begin position="119"/>
        <end position="131"/>
    </location>
</feature>
<feature type="region of interest" description="Disordered" evidence="1">
    <location>
        <begin position="647"/>
        <end position="666"/>
    </location>
</feature>
<dbReference type="Pfam" id="PF00172">
    <property type="entry name" value="Zn_clus"/>
    <property type="match status" value="1"/>
</dbReference>
<dbReference type="GeneID" id="68101717"/>
<keyword evidence="4" id="KW-1185">Reference proteome</keyword>
<sequence>MSKQQPFSTCSSTTPPTSQDYQPMLQLDASSVLFLLQCNEQQHSEQQERLAPNDGHACELNGKLNQPLEMRIPTDQQPPICTTEESVNSNNNNSVDDELIFCKDRQRAVTNQNSLRTNQPEKQRHQLHDETGSIITTTFSKLSDSSTKENANKSQISNSPSEFMPTISCLSCRKLHRKCSKTLPKCSECEIHARECIYKRGKNKQYIRRTKNNTNSECTKIENNEDVSTIHVNRSTTRREEEPKSSLVKRALSTEMPQIQLLESMTRSCVKRQTLTMYFRKMAMGMAVINYEYMEKLFFNDSDTILRDSELQQDEYSLALFYSIQAICDQYSGRREKAWESFNESKKYLGLIFDDVESFCVMSTYNYLAYFLAGEGEDLIAKNYASIVDNYFEKRNRKLLHGQQCFNSNVFNVNNLDKKRGVTRLFFFDHRVSWEPHIKYSHLLSVAFKISTGKEMPSDIVAIVDEDLNEHTYIRQTEVLAKVHLLMKSHHRDLRHAPEYIAIGLFKDTLNVTYLNIESLRVVISKCHNPSTRFPFKQALLKEADVISALTENPIFFGMTASFVFAFAVAAQIHLEMYFDPEILSVTTQEQIANNLLKDYKGLQFLSKYGRIAKKYGHIVSGIEQLLKNSHFSLDIAQKTTFNTCSTQNQMNSNDGNNSSMSSPNSIAYTSNQAIVDSPATKKRRNAPSSQFLAHTAKNFRPGQHSLSKQASKE</sequence>
<proteinExistence type="predicted"/>
<feature type="compositionally biased region" description="Low complexity" evidence="1">
    <location>
        <begin position="648"/>
        <end position="666"/>
    </location>
</feature>
<dbReference type="SUPFAM" id="SSF57701">
    <property type="entry name" value="Zn2/Cys6 DNA-binding domain"/>
    <property type="match status" value="1"/>
</dbReference>
<reference evidence="3 4" key="1">
    <citation type="journal article" date="2018" name="BMC Genomics">
        <title>The genome of Naegleria lovaniensis, the basis for a comparative approach to unravel pathogenicity factors of the human pathogenic amoeba N. fowleri.</title>
        <authorList>
            <person name="Liechti N."/>
            <person name="Schurch N."/>
            <person name="Bruggmann R."/>
            <person name="Wittwer M."/>
        </authorList>
    </citation>
    <scope>NUCLEOTIDE SEQUENCE [LARGE SCALE GENOMIC DNA]</scope>
    <source>
        <strain evidence="3 4">ATCC 30569</strain>
    </source>
</reference>
<dbReference type="PROSITE" id="PS50048">
    <property type="entry name" value="ZN2_CY6_FUNGAL_2"/>
    <property type="match status" value="1"/>
</dbReference>
<feature type="domain" description="Zn(2)-C6 fungal-type" evidence="2">
    <location>
        <begin position="168"/>
        <end position="198"/>
    </location>
</feature>
<evidence type="ECO:0000256" key="1">
    <source>
        <dbReference type="SAM" id="MobiDB-lite"/>
    </source>
</evidence>
<feature type="compositionally biased region" description="Polar residues" evidence="1">
    <location>
        <begin position="133"/>
        <end position="145"/>
    </location>
</feature>
<dbReference type="GO" id="GO:0000981">
    <property type="term" value="F:DNA-binding transcription factor activity, RNA polymerase II-specific"/>
    <property type="evidence" value="ECO:0007669"/>
    <property type="project" value="InterPro"/>
</dbReference>
<organism evidence="3 4">
    <name type="scientific">Naegleria lovaniensis</name>
    <name type="common">Amoeba</name>
    <dbReference type="NCBI Taxonomy" id="51637"/>
    <lineage>
        <taxon>Eukaryota</taxon>
        <taxon>Discoba</taxon>
        <taxon>Heterolobosea</taxon>
        <taxon>Tetramitia</taxon>
        <taxon>Eutetramitia</taxon>
        <taxon>Vahlkampfiidae</taxon>
        <taxon>Naegleria</taxon>
    </lineage>
</organism>
<feature type="compositionally biased region" description="Low complexity" evidence="1">
    <location>
        <begin position="1"/>
        <end position="19"/>
    </location>
</feature>
<accession>A0AA88KEA9</accession>
<dbReference type="SMART" id="SM00066">
    <property type="entry name" value="GAL4"/>
    <property type="match status" value="1"/>
</dbReference>
<protein>
    <recommendedName>
        <fullName evidence="2">Zn(2)-C6 fungal-type domain-containing protein</fullName>
    </recommendedName>
</protein>
<evidence type="ECO:0000313" key="4">
    <source>
        <dbReference type="Proteomes" id="UP000816034"/>
    </source>
</evidence>
<dbReference type="CDD" id="cd00067">
    <property type="entry name" value="GAL4"/>
    <property type="match status" value="1"/>
</dbReference>
<dbReference type="AlphaFoldDB" id="A0AA88KEA9"/>
<evidence type="ECO:0000313" key="3">
    <source>
        <dbReference type="EMBL" id="KAG2377352.1"/>
    </source>
</evidence>
<name>A0AA88KEA9_NAELO</name>
<feature type="region of interest" description="Disordered" evidence="1">
    <location>
        <begin position="75"/>
        <end position="94"/>
    </location>
</feature>
<feature type="compositionally biased region" description="Polar residues" evidence="1">
    <location>
        <begin position="152"/>
        <end position="161"/>
    </location>
</feature>
<dbReference type="GO" id="GO:0008270">
    <property type="term" value="F:zinc ion binding"/>
    <property type="evidence" value="ECO:0007669"/>
    <property type="project" value="InterPro"/>
</dbReference>
<feature type="compositionally biased region" description="Low complexity" evidence="1">
    <location>
        <begin position="84"/>
        <end position="94"/>
    </location>
</feature>